<sequence>MKLYIRTQEPGDRRDHVQFDHCFEVDSQDEWRARIEAVGDKIITSVLKPSGFRIPLVGPHLHKRSHPHERHYTYDLAIHESYRAAAEKLARAVETAIAGSRRCLVYLPLRGALPIWRAVKRYLREIPAGRLVEYHAVTSSFVMYPDALEIRGKGCGRASGRYANILELRRLRDWCIGPMGFDHLLYVDEIVSGGMLRGHVNEMIELGVTAMLPVTVAALADAFGTRSKANGHLNRLAAQRTIHAFVWEGCHTLVSEDQKFTLGTHYVDHEFGPHVVPVLTDTLEWFDEKVRFDRDVVGAVEAFDPVE</sequence>
<accession>A0ABT5B565</accession>
<reference evidence="1 2" key="1">
    <citation type="submission" date="2022-11" db="EMBL/GenBank/DDBJ databases">
        <title>Minimal conservation of predation-associated metabolite biosynthetic gene clusters underscores biosynthetic potential of Myxococcota including descriptions for ten novel species: Archangium lansinium sp. nov., Myxococcus landrumus sp. nov., Nannocystis bai.</title>
        <authorList>
            <person name="Ahearne A."/>
            <person name="Stevens C."/>
            <person name="Dowd S."/>
        </authorList>
    </citation>
    <scope>NUCLEOTIDE SEQUENCE [LARGE SCALE GENOMIC DNA]</scope>
    <source>
        <strain evidence="1 2">NCELM</strain>
    </source>
</reference>
<gene>
    <name evidence="1" type="ORF">POL58_15905</name>
</gene>
<comment type="caution">
    <text evidence="1">The sequence shown here is derived from an EMBL/GenBank/DDBJ whole genome shotgun (WGS) entry which is preliminary data.</text>
</comment>
<dbReference type="Proteomes" id="UP001217838">
    <property type="component" value="Unassembled WGS sequence"/>
</dbReference>
<dbReference type="RefSeq" id="WP_271998971.1">
    <property type="nucleotide sequence ID" value="NZ_JAQNDN010000007.1"/>
</dbReference>
<name>A0ABT5B565_9BACT</name>
<keyword evidence="2" id="KW-1185">Reference proteome</keyword>
<dbReference type="EMBL" id="JAQNDN010000007">
    <property type="protein sequence ID" value="MDC0669237.1"/>
    <property type="molecule type" value="Genomic_DNA"/>
</dbReference>
<proteinExistence type="predicted"/>
<evidence type="ECO:0000313" key="2">
    <source>
        <dbReference type="Proteomes" id="UP001217838"/>
    </source>
</evidence>
<organism evidence="1 2">
    <name type="scientific">Nannocystis radixulma</name>
    <dbReference type="NCBI Taxonomy" id="2995305"/>
    <lineage>
        <taxon>Bacteria</taxon>
        <taxon>Pseudomonadati</taxon>
        <taxon>Myxococcota</taxon>
        <taxon>Polyangia</taxon>
        <taxon>Nannocystales</taxon>
        <taxon>Nannocystaceae</taxon>
        <taxon>Nannocystis</taxon>
    </lineage>
</organism>
<evidence type="ECO:0000313" key="1">
    <source>
        <dbReference type="EMBL" id="MDC0669237.1"/>
    </source>
</evidence>
<protein>
    <submittedName>
        <fullName evidence="1">Uncharacterized protein</fullName>
    </submittedName>
</protein>